<comment type="function">
    <text evidence="9">May play the central regulatory role in sporulation. It may be an element of the effector pathway responsible for the activation of sporulation genes in response to nutritional stress. Spo0A may act in concert with spo0H (a sigma factor) to control the expression of some genes that are critical to the sporulation process.</text>
</comment>
<reference evidence="16 17" key="1">
    <citation type="submission" date="2020-08" db="EMBL/GenBank/DDBJ databases">
        <title>Genome public.</title>
        <authorList>
            <person name="Liu C."/>
            <person name="Sun Q."/>
        </authorList>
    </citation>
    <scope>NUCLEOTIDE SEQUENCE [LARGE SCALE GENOMIC DNA]</scope>
    <source>
        <strain evidence="16 17">NSJ-9</strain>
    </source>
</reference>
<evidence type="ECO:0000256" key="6">
    <source>
        <dbReference type="ARBA" id="ARBA00023125"/>
    </source>
</evidence>
<dbReference type="SMART" id="SM00448">
    <property type="entry name" value="REC"/>
    <property type="match status" value="1"/>
</dbReference>
<keyword evidence="12" id="KW-0597">Phosphoprotein</keyword>
<dbReference type="InterPro" id="IPR001867">
    <property type="entry name" value="OmpR/PhoB-type_DNA-bd"/>
</dbReference>
<evidence type="ECO:0000313" key="16">
    <source>
        <dbReference type="EMBL" id="MBC5685607.1"/>
    </source>
</evidence>
<evidence type="ECO:0000256" key="4">
    <source>
        <dbReference type="ARBA" id="ARBA00023015"/>
    </source>
</evidence>
<keyword evidence="8" id="KW-0804">Transcription</keyword>
<evidence type="ECO:0000256" key="5">
    <source>
        <dbReference type="ARBA" id="ARBA00023026"/>
    </source>
</evidence>
<feature type="domain" description="OmpR/PhoB-type" evidence="15">
    <location>
        <begin position="125"/>
        <end position="222"/>
    </location>
</feature>
<dbReference type="Proteomes" id="UP000643810">
    <property type="component" value="Unassembled WGS sequence"/>
</dbReference>
<keyword evidence="3" id="KW-0963">Cytoplasm</keyword>
<comment type="caution">
    <text evidence="16">The sequence shown here is derived from an EMBL/GenBank/DDBJ whole genome shotgun (WGS) entry which is preliminary data.</text>
</comment>
<dbReference type="RefSeq" id="WP_118280858.1">
    <property type="nucleotide sequence ID" value="NZ_JACOPG010000001.1"/>
</dbReference>
<dbReference type="PROSITE" id="PS50110">
    <property type="entry name" value="RESPONSE_REGULATORY"/>
    <property type="match status" value="1"/>
</dbReference>
<dbReference type="PANTHER" id="PTHR48111">
    <property type="entry name" value="REGULATOR OF RPOS"/>
    <property type="match status" value="1"/>
</dbReference>
<name>A0ABR7GDW1_9FIRM</name>
<evidence type="ECO:0000256" key="13">
    <source>
        <dbReference type="PROSITE-ProRule" id="PRU01091"/>
    </source>
</evidence>
<dbReference type="SUPFAM" id="SSF52172">
    <property type="entry name" value="CheY-like"/>
    <property type="match status" value="1"/>
</dbReference>
<dbReference type="CDD" id="cd17574">
    <property type="entry name" value="REC_OmpR"/>
    <property type="match status" value="1"/>
</dbReference>
<evidence type="ECO:0000256" key="11">
    <source>
        <dbReference type="ARBA" id="ARBA00039976"/>
    </source>
</evidence>
<organism evidence="16 17">
    <name type="scientific">Roseburia lenta</name>
    <dbReference type="NCBI Taxonomy" id="2763061"/>
    <lineage>
        <taxon>Bacteria</taxon>
        <taxon>Bacillati</taxon>
        <taxon>Bacillota</taxon>
        <taxon>Clostridia</taxon>
        <taxon>Lachnospirales</taxon>
        <taxon>Lachnospiraceae</taxon>
        <taxon>Roseburia</taxon>
    </lineage>
</organism>
<dbReference type="EMBL" id="JACOPG010000001">
    <property type="protein sequence ID" value="MBC5685607.1"/>
    <property type="molecule type" value="Genomic_DNA"/>
</dbReference>
<proteinExistence type="predicted"/>
<dbReference type="PROSITE" id="PS51755">
    <property type="entry name" value="OMPR_PHOB"/>
    <property type="match status" value="1"/>
</dbReference>
<protein>
    <recommendedName>
        <fullName evidence="11">Heme response regulator HssR</fullName>
    </recommendedName>
    <alternativeName>
        <fullName evidence="2">Stage 0 sporulation protein A homolog</fullName>
    </alternativeName>
</protein>
<evidence type="ECO:0000259" key="15">
    <source>
        <dbReference type="PROSITE" id="PS51755"/>
    </source>
</evidence>
<dbReference type="InterPro" id="IPR001789">
    <property type="entry name" value="Sig_transdc_resp-reg_receiver"/>
</dbReference>
<evidence type="ECO:0000256" key="2">
    <source>
        <dbReference type="ARBA" id="ARBA00018672"/>
    </source>
</evidence>
<evidence type="ECO:0000256" key="1">
    <source>
        <dbReference type="ARBA" id="ARBA00004496"/>
    </source>
</evidence>
<keyword evidence="4" id="KW-0805">Transcription regulation</keyword>
<keyword evidence="6 13" id="KW-0238">DNA-binding</keyword>
<gene>
    <name evidence="16" type="ORF">H8R94_03080</name>
</gene>
<feature type="DNA-binding region" description="OmpR/PhoB-type" evidence="13">
    <location>
        <begin position="125"/>
        <end position="222"/>
    </location>
</feature>
<feature type="domain" description="Response regulatory" evidence="14">
    <location>
        <begin position="3"/>
        <end position="117"/>
    </location>
</feature>
<dbReference type="SMART" id="SM00862">
    <property type="entry name" value="Trans_reg_C"/>
    <property type="match status" value="1"/>
</dbReference>
<dbReference type="Pfam" id="PF00072">
    <property type="entry name" value="Response_reg"/>
    <property type="match status" value="1"/>
</dbReference>
<feature type="modified residue" description="4-aspartylphosphate" evidence="12">
    <location>
        <position position="52"/>
    </location>
</feature>
<dbReference type="Gene3D" id="1.10.10.10">
    <property type="entry name" value="Winged helix-like DNA-binding domain superfamily/Winged helix DNA-binding domain"/>
    <property type="match status" value="1"/>
</dbReference>
<evidence type="ECO:0000256" key="9">
    <source>
        <dbReference type="ARBA" id="ARBA00024867"/>
    </source>
</evidence>
<dbReference type="InterPro" id="IPR011006">
    <property type="entry name" value="CheY-like_superfamily"/>
</dbReference>
<evidence type="ECO:0000256" key="8">
    <source>
        <dbReference type="ARBA" id="ARBA00023163"/>
    </source>
</evidence>
<evidence type="ECO:0000259" key="14">
    <source>
        <dbReference type="PROSITE" id="PS50110"/>
    </source>
</evidence>
<dbReference type="PANTHER" id="PTHR48111:SF49">
    <property type="entry name" value="HEME RESPONSE REGULATOR HSSR"/>
    <property type="match status" value="1"/>
</dbReference>
<keyword evidence="17" id="KW-1185">Reference proteome</keyword>
<keyword evidence="5" id="KW-0843">Virulence</keyword>
<dbReference type="InterPro" id="IPR036388">
    <property type="entry name" value="WH-like_DNA-bd_sf"/>
</dbReference>
<evidence type="ECO:0000313" key="17">
    <source>
        <dbReference type="Proteomes" id="UP000643810"/>
    </source>
</evidence>
<dbReference type="CDD" id="cd00383">
    <property type="entry name" value="trans_reg_C"/>
    <property type="match status" value="1"/>
</dbReference>
<accession>A0ABR7GDW1</accession>
<comment type="function">
    <text evidence="10">Member of the two-component regulatory system HssS/HssR involved in intracellular heme homeostasis and tempering of staphylococcal virulence. Phosphorylated HssR binds to a direct repeat sequence within hrtAB promoter and activates the expression of hrtAB, an efflux pump, in response to extracellular heme, hemin, hemoglobin or blood.</text>
</comment>
<evidence type="ECO:0000256" key="10">
    <source>
        <dbReference type="ARBA" id="ARBA00037471"/>
    </source>
</evidence>
<dbReference type="Gene3D" id="3.40.50.2300">
    <property type="match status" value="1"/>
</dbReference>
<evidence type="ECO:0000256" key="3">
    <source>
        <dbReference type="ARBA" id="ARBA00022490"/>
    </source>
</evidence>
<evidence type="ECO:0000256" key="7">
    <source>
        <dbReference type="ARBA" id="ARBA00023159"/>
    </source>
</evidence>
<evidence type="ECO:0000256" key="12">
    <source>
        <dbReference type="PROSITE-ProRule" id="PRU00169"/>
    </source>
</evidence>
<keyword evidence="7" id="KW-0010">Activator</keyword>
<dbReference type="InterPro" id="IPR039420">
    <property type="entry name" value="WalR-like"/>
</dbReference>
<dbReference type="Pfam" id="PF00486">
    <property type="entry name" value="Trans_reg_C"/>
    <property type="match status" value="1"/>
</dbReference>
<comment type="subcellular location">
    <subcellularLocation>
        <location evidence="1">Cytoplasm</location>
    </subcellularLocation>
</comment>
<sequence>MITILVVEDDTKLNFIVSKKLGEEGFEVKRAENPIQAFDIMEKTKVDMIVSDIMMPQMDGYEFAREVRSFDDKMPILFMTAKDDIASKKKGYDIGIDDYMVKPIDLVELVMRVEALLRRADIATEKQLQAGNLVLKEEETMAYYEGEELPLTVKEFQILFKMLSYPKKTFTRMQLMDEFWGFDSESNPRTVDVSITKLRDKISAVKEVEILTVRGLGYKAVIHSED</sequence>